<feature type="compositionally biased region" description="Gly residues" evidence="4">
    <location>
        <begin position="465"/>
        <end position="484"/>
    </location>
</feature>
<feature type="region of interest" description="Disordered" evidence="4">
    <location>
        <begin position="451"/>
        <end position="555"/>
    </location>
</feature>
<dbReference type="InterPro" id="IPR035979">
    <property type="entry name" value="RBD_domain_sf"/>
</dbReference>
<evidence type="ECO:0000256" key="3">
    <source>
        <dbReference type="PROSITE-ProRule" id="PRU00176"/>
    </source>
</evidence>
<feature type="region of interest" description="Disordered" evidence="4">
    <location>
        <begin position="149"/>
        <end position="261"/>
    </location>
</feature>
<dbReference type="CDD" id="cd12362">
    <property type="entry name" value="RRM3_CELF1-6"/>
    <property type="match status" value="1"/>
</dbReference>
<dbReference type="Gene3D" id="3.30.70.330">
    <property type="match status" value="1"/>
</dbReference>
<keyword evidence="2 3" id="KW-0694">RNA-binding</keyword>
<dbReference type="AlphaFoldDB" id="A0AAD2G3R3"/>
<sequence>MPVSVIPVGATVVDHHPYPGASGLEGMASTEDNVADVVTPPSSHDGKEPEQDPVVAPTTGEEGSVVISDTKEDKKGSPDRVSNSPVQSVSGYPQALPAHLTPQPQAYYYSQTQVTPEPPSPAGATGYDVGAFLQPAAYPGSPFGTVHVHPYSTAAQQPPNSPSHTASSLTGVPPASPLFPTLSGQPTHGLLDHHHVFDGSMQQHAPGSPGPHYLSSSGLGPVPNDFSGWTDNRQNSYPPNSPAQQGMPMPYVPGMPPRTAAGRSYSFEETMLAPSVDSQQDQGYGVYGSSPNSPGGHFSHHQQAPQWGYPTPDMYGMTAVSPLQPRPTMSYPGMPGGGGRGVPGQQMANYGGQYYPTASPGPPIQTTASNKGPDGANLFIFHIPNHFSNMDMYHLFSPFGTLLSVRIMVEKESGRSRGFGFVSYDSPDAAAIAIKELNGYTIGNKRLKVQHKQIRSAEQQNERGPNGGYNPQGGNQGGAGGNQGGRAYMPSSLPPSGPMAMSAAGGWYQEGGAGNVEGGAASEDVVNEPEDGAGPSSFSSMDPLRQSLPEVDGAN</sequence>
<evidence type="ECO:0000256" key="2">
    <source>
        <dbReference type="ARBA" id="ARBA00022884"/>
    </source>
</evidence>
<protein>
    <recommendedName>
        <fullName evidence="5">RRM domain-containing protein</fullName>
    </recommendedName>
</protein>
<gene>
    <name evidence="6" type="ORF">CYCCA115_LOCUS19332</name>
</gene>
<feature type="region of interest" description="Disordered" evidence="4">
    <location>
        <begin position="1"/>
        <end position="98"/>
    </location>
</feature>
<feature type="compositionally biased region" description="Basic and acidic residues" evidence="4">
    <location>
        <begin position="69"/>
        <end position="78"/>
    </location>
</feature>
<dbReference type="GO" id="GO:0009967">
    <property type="term" value="P:positive regulation of signal transduction"/>
    <property type="evidence" value="ECO:0007669"/>
    <property type="project" value="UniProtKB-ARBA"/>
</dbReference>
<dbReference type="InterPro" id="IPR052462">
    <property type="entry name" value="SLIRP/GR-RBP-like"/>
</dbReference>
<dbReference type="PROSITE" id="PS50102">
    <property type="entry name" value="RRM"/>
    <property type="match status" value="1"/>
</dbReference>
<dbReference type="EMBL" id="CAKOGP040002091">
    <property type="protein sequence ID" value="CAJ1961709.1"/>
    <property type="molecule type" value="Genomic_DNA"/>
</dbReference>
<feature type="compositionally biased region" description="Polar residues" evidence="4">
    <location>
        <begin position="227"/>
        <end position="244"/>
    </location>
</feature>
<evidence type="ECO:0000256" key="4">
    <source>
        <dbReference type="SAM" id="MobiDB-lite"/>
    </source>
</evidence>
<dbReference type="SMART" id="SM00360">
    <property type="entry name" value="RRM"/>
    <property type="match status" value="1"/>
</dbReference>
<keyword evidence="1" id="KW-0677">Repeat</keyword>
<dbReference type="PANTHER" id="PTHR48027">
    <property type="entry name" value="HETEROGENEOUS NUCLEAR RIBONUCLEOPROTEIN 87F-RELATED"/>
    <property type="match status" value="1"/>
</dbReference>
<dbReference type="SUPFAM" id="SSF54928">
    <property type="entry name" value="RNA-binding domain, RBD"/>
    <property type="match status" value="1"/>
</dbReference>
<dbReference type="GO" id="GO:0010629">
    <property type="term" value="P:negative regulation of gene expression"/>
    <property type="evidence" value="ECO:0007669"/>
    <property type="project" value="UniProtKB-ARBA"/>
</dbReference>
<comment type="caution">
    <text evidence="6">The sequence shown here is derived from an EMBL/GenBank/DDBJ whole genome shotgun (WGS) entry which is preliminary data.</text>
</comment>
<evidence type="ECO:0000259" key="5">
    <source>
        <dbReference type="PROSITE" id="PS50102"/>
    </source>
</evidence>
<evidence type="ECO:0000313" key="6">
    <source>
        <dbReference type="EMBL" id="CAJ1961709.1"/>
    </source>
</evidence>
<dbReference type="FunFam" id="3.30.70.330:FF:000383">
    <property type="entry name" value="Sex lethal, isoform D"/>
    <property type="match status" value="1"/>
</dbReference>
<proteinExistence type="predicted"/>
<feature type="compositionally biased region" description="Gly residues" evidence="4">
    <location>
        <begin position="508"/>
        <end position="517"/>
    </location>
</feature>
<name>A0AAD2G3R3_9STRA</name>
<feature type="compositionally biased region" description="Polar residues" evidence="4">
    <location>
        <begin position="80"/>
        <end position="91"/>
    </location>
</feature>
<dbReference type="InterPro" id="IPR012677">
    <property type="entry name" value="Nucleotide-bd_a/b_plait_sf"/>
</dbReference>
<dbReference type="Pfam" id="PF00076">
    <property type="entry name" value="RRM_1"/>
    <property type="match status" value="1"/>
</dbReference>
<accession>A0AAD2G3R3</accession>
<evidence type="ECO:0000313" key="7">
    <source>
        <dbReference type="Proteomes" id="UP001295423"/>
    </source>
</evidence>
<keyword evidence="7" id="KW-1185">Reference proteome</keyword>
<dbReference type="InterPro" id="IPR000504">
    <property type="entry name" value="RRM_dom"/>
</dbReference>
<feature type="domain" description="RRM" evidence="5">
    <location>
        <begin position="376"/>
        <end position="454"/>
    </location>
</feature>
<evidence type="ECO:0000256" key="1">
    <source>
        <dbReference type="ARBA" id="ARBA00022737"/>
    </source>
</evidence>
<feature type="compositionally biased region" description="Polar residues" evidence="4">
    <location>
        <begin position="153"/>
        <end position="170"/>
    </location>
</feature>
<reference evidence="6" key="1">
    <citation type="submission" date="2023-08" db="EMBL/GenBank/DDBJ databases">
        <authorList>
            <person name="Audoor S."/>
            <person name="Bilcke G."/>
        </authorList>
    </citation>
    <scope>NUCLEOTIDE SEQUENCE</scope>
</reference>
<organism evidence="6 7">
    <name type="scientific">Cylindrotheca closterium</name>
    <dbReference type="NCBI Taxonomy" id="2856"/>
    <lineage>
        <taxon>Eukaryota</taxon>
        <taxon>Sar</taxon>
        <taxon>Stramenopiles</taxon>
        <taxon>Ochrophyta</taxon>
        <taxon>Bacillariophyta</taxon>
        <taxon>Bacillariophyceae</taxon>
        <taxon>Bacillariophycidae</taxon>
        <taxon>Bacillariales</taxon>
        <taxon>Bacillariaceae</taxon>
        <taxon>Cylindrotheca</taxon>
    </lineage>
</organism>
<dbReference type="Proteomes" id="UP001295423">
    <property type="component" value="Unassembled WGS sequence"/>
</dbReference>
<dbReference type="GO" id="GO:0005737">
    <property type="term" value="C:cytoplasm"/>
    <property type="evidence" value="ECO:0007669"/>
    <property type="project" value="UniProtKB-ARBA"/>
</dbReference>
<dbReference type="GO" id="GO:0003729">
    <property type="term" value="F:mRNA binding"/>
    <property type="evidence" value="ECO:0007669"/>
    <property type="project" value="UniProtKB-ARBA"/>
</dbReference>